<feature type="transmembrane region" description="Helical" evidence="1">
    <location>
        <begin position="164"/>
        <end position="181"/>
    </location>
</feature>
<proteinExistence type="predicted"/>
<reference evidence="2" key="2">
    <citation type="submission" date="2023-01" db="EMBL/GenBank/DDBJ databases">
        <authorList>
            <person name="Rosani U."/>
            <person name="Delmont T.O."/>
            <person name="Gaia M."/>
            <person name="Krupovic M."/>
        </authorList>
    </citation>
    <scope>NUCLEOTIDE SEQUENCE</scope>
    <source>
        <strain evidence="2">MalacoHV1/China/2018</strain>
    </source>
</reference>
<dbReference type="EMBL" id="BK063092">
    <property type="protein sequence ID" value="DBA11746.1"/>
    <property type="molecule type" value="Genomic_DNA"/>
</dbReference>
<feature type="transmembrane region" description="Helical" evidence="1">
    <location>
        <begin position="201"/>
        <end position="223"/>
    </location>
</feature>
<name>A0AA48P943_9VIRU</name>
<sequence length="261" mass="29838">MGSHLTIKQTLGFDVDTEEFETLAKSLFEIDNSSPVDADSGIDMFLAICSESARLVKKTPVTKFLQRNRLTRDAYVIRGLSAHLEVSYKERVVKSRGELSRFSIRDIYSIVSGYNCDGETIRCDTHDAIVKMSATHDFMLHEIRSLPERTLAQFTKKVIYAHKLAAWLLLKFYVIATRTVLSSDENDKMYFFPNEDRYKELMSRVLVAFSLFGTLRIVAPVTFPTTGYRFFDMILNDLALNKPVNLTKDLLEGTKMFAENL</sequence>
<evidence type="ECO:0000313" key="2">
    <source>
        <dbReference type="EMBL" id="DBA11746.1"/>
    </source>
</evidence>
<evidence type="ECO:0000256" key="1">
    <source>
        <dbReference type="SAM" id="Phobius"/>
    </source>
</evidence>
<keyword evidence="1" id="KW-0472">Membrane</keyword>
<keyword evidence="1" id="KW-1133">Transmembrane helix</keyword>
<accession>A0AA48P943</accession>
<protein>
    <submittedName>
        <fullName evidence="2">ORF45</fullName>
    </submittedName>
</protein>
<keyword evidence="1" id="KW-0812">Transmembrane</keyword>
<reference evidence="2" key="1">
    <citation type="journal article" date="2023" name="Front. Mar. Sci.">
        <title>Tracing the invertebrate herpesviruses in the global sequence datasets.</title>
        <authorList>
            <person name="Rosani U."/>
            <person name="Gaia M."/>
            <person name="Delmont T.O."/>
            <person name="Krupovic M."/>
        </authorList>
    </citation>
    <scope>NUCLEOTIDE SEQUENCE</scope>
    <source>
        <strain evidence="2">MalacoHV1/China/2018</strain>
    </source>
</reference>
<organism evidence="2">
    <name type="scientific">Malaco herpesvirus 1</name>
    <dbReference type="NCBI Taxonomy" id="3031797"/>
    <lineage>
        <taxon>Viruses</taxon>
        <taxon>Duplodnaviria</taxon>
        <taxon>Heunggongvirae</taxon>
        <taxon>Peploviricota</taxon>
        <taxon>Herviviricetes</taxon>
        <taxon>Herpesvirales</taxon>
        <taxon>Malacoherpesviridae</taxon>
    </lineage>
</organism>